<keyword evidence="2" id="KW-1185">Reference proteome</keyword>
<dbReference type="AlphaFoldDB" id="A0AAE1DER5"/>
<reference evidence="1" key="1">
    <citation type="journal article" date="2023" name="G3 (Bethesda)">
        <title>A reference genome for the long-term kleptoplast-retaining sea slug Elysia crispata morphotype clarki.</title>
        <authorList>
            <person name="Eastman K.E."/>
            <person name="Pendleton A.L."/>
            <person name="Shaikh M.A."/>
            <person name="Suttiyut T."/>
            <person name="Ogas R."/>
            <person name="Tomko P."/>
            <person name="Gavelis G."/>
            <person name="Widhalm J.R."/>
            <person name="Wisecaver J.H."/>
        </authorList>
    </citation>
    <scope>NUCLEOTIDE SEQUENCE</scope>
    <source>
        <strain evidence="1">ECLA1</strain>
    </source>
</reference>
<evidence type="ECO:0000313" key="2">
    <source>
        <dbReference type="Proteomes" id="UP001283361"/>
    </source>
</evidence>
<dbReference type="EMBL" id="JAWDGP010004106">
    <property type="protein sequence ID" value="KAK3767792.1"/>
    <property type="molecule type" value="Genomic_DNA"/>
</dbReference>
<organism evidence="1 2">
    <name type="scientific">Elysia crispata</name>
    <name type="common">lettuce slug</name>
    <dbReference type="NCBI Taxonomy" id="231223"/>
    <lineage>
        <taxon>Eukaryota</taxon>
        <taxon>Metazoa</taxon>
        <taxon>Spiralia</taxon>
        <taxon>Lophotrochozoa</taxon>
        <taxon>Mollusca</taxon>
        <taxon>Gastropoda</taxon>
        <taxon>Heterobranchia</taxon>
        <taxon>Euthyneura</taxon>
        <taxon>Panpulmonata</taxon>
        <taxon>Sacoglossa</taxon>
        <taxon>Placobranchoidea</taxon>
        <taxon>Plakobranchidae</taxon>
        <taxon>Elysia</taxon>
    </lineage>
</organism>
<evidence type="ECO:0008006" key="3">
    <source>
        <dbReference type="Google" id="ProtNLM"/>
    </source>
</evidence>
<dbReference type="PANTHER" id="PTHR47163:SF2">
    <property type="entry name" value="SI:DKEY-17M8.2"/>
    <property type="match status" value="1"/>
</dbReference>
<protein>
    <recommendedName>
        <fullName evidence="3">ISXO2-like transposase domain-containing protein</fullName>
    </recommendedName>
</protein>
<evidence type="ECO:0000313" key="1">
    <source>
        <dbReference type="EMBL" id="KAK3767792.1"/>
    </source>
</evidence>
<sequence length="280" mass="31671">MNATFKATHADFIEQNPGVKDCVQYAVIKCGPSIFSVGISSDLAEGTGEGPSGIDKRDLHRDLFTAYWQYNQIKQCRQNPEEDDTIHDHHVVHEFSQRTLAELRKSIERRYYSSEHEKGESDGETGILSQALKRATRQGLNFDSAKDMVDYLGKALGRGNRTENRFPNVGDFVKLTAQIPKALTNVCSPIDSFIHTDSLASYNKIVNLPVQPAYQHLVVIHDQNFVNPVTGPCINHIEYYWKICMKHFKCMSGVQNTTLDSHLEVYVERDLQHKWTGGIG</sequence>
<gene>
    <name evidence="1" type="ORF">RRG08_053938</name>
</gene>
<name>A0AAE1DER5_9GAST</name>
<comment type="caution">
    <text evidence="1">The sequence shown here is derived from an EMBL/GenBank/DDBJ whole genome shotgun (WGS) entry which is preliminary data.</text>
</comment>
<proteinExistence type="predicted"/>
<dbReference type="InterPro" id="IPR053164">
    <property type="entry name" value="IS1016-like_transposase"/>
</dbReference>
<dbReference type="PANTHER" id="PTHR47163">
    <property type="entry name" value="DDE_TNP_IS1595 DOMAIN-CONTAINING PROTEIN"/>
    <property type="match status" value="1"/>
</dbReference>
<dbReference type="Proteomes" id="UP001283361">
    <property type="component" value="Unassembled WGS sequence"/>
</dbReference>
<accession>A0AAE1DER5</accession>